<reference evidence="1 2" key="1">
    <citation type="submission" date="2020-08" db="EMBL/GenBank/DDBJ databases">
        <title>Description of novel Flavobacterium F-392 isolate.</title>
        <authorList>
            <person name="Saticioglu I.B."/>
            <person name="Duman M."/>
            <person name="Altun S."/>
        </authorList>
    </citation>
    <scope>NUCLEOTIDE SEQUENCE [LARGE SCALE GENOMIC DNA]</scope>
    <source>
        <strain evidence="1 2">F-392</strain>
    </source>
</reference>
<dbReference type="Proteomes" id="UP000641454">
    <property type="component" value="Unassembled WGS sequence"/>
</dbReference>
<sequence length="125" mass="14463">MEFKTINDFLTNLPKEELEIVQFIQKVIRDCMPDAKEKIASNIPFYYRHARICYIWPASISWEKVTAGVGVGFCKDVDFLDHTFASVALVYNSIADIDVAVLKQRIESAIILDNKIVKVRRRRIQ</sequence>
<dbReference type="AlphaFoldDB" id="A0A923MXW2"/>
<comment type="caution">
    <text evidence="1">The sequence shown here is derived from an EMBL/GenBank/DDBJ whole genome shotgun (WGS) entry which is preliminary data.</text>
</comment>
<proteinExistence type="predicted"/>
<evidence type="ECO:0000313" key="2">
    <source>
        <dbReference type="Proteomes" id="UP000641454"/>
    </source>
</evidence>
<gene>
    <name evidence="1" type="ORF">H8R25_04885</name>
</gene>
<dbReference type="Gene3D" id="3.90.1150.200">
    <property type="match status" value="1"/>
</dbReference>
<evidence type="ECO:0000313" key="1">
    <source>
        <dbReference type="EMBL" id="MBC5843771.1"/>
    </source>
</evidence>
<dbReference type="SUPFAM" id="SSF159888">
    <property type="entry name" value="YdhG-like"/>
    <property type="match status" value="1"/>
</dbReference>
<accession>A0A923MXW2</accession>
<name>A0A923MXW2_9FLAO</name>
<keyword evidence="2" id="KW-1185">Reference proteome</keyword>
<organism evidence="1 2">
    <name type="scientific">Flavobacterium muglaense</name>
    <dbReference type="NCBI Taxonomy" id="2764716"/>
    <lineage>
        <taxon>Bacteria</taxon>
        <taxon>Pseudomonadati</taxon>
        <taxon>Bacteroidota</taxon>
        <taxon>Flavobacteriia</taxon>
        <taxon>Flavobacteriales</taxon>
        <taxon>Flavobacteriaceae</taxon>
        <taxon>Flavobacterium</taxon>
    </lineage>
</organism>
<dbReference type="RefSeq" id="WP_187017444.1">
    <property type="nucleotide sequence ID" value="NZ_JACRUK010000007.1"/>
</dbReference>
<protein>
    <submittedName>
        <fullName evidence="1">DUF1801 domain-containing protein</fullName>
    </submittedName>
</protein>
<dbReference type="EMBL" id="JACRUL010000007">
    <property type="protein sequence ID" value="MBC5843771.1"/>
    <property type="molecule type" value="Genomic_DNA"/>
</dbReference>